<protein>
    <submittedName>
        <fullName evidence="3">Uncharacterized protein</fullName>
    </submittedName>
</protein>
<gene>
    <name evidence="3" type="ORF">O3G_MSEX001930</name>
</gene>
<comment type="caution">
    <text evidence="3">The sequence shown here is derived from an EMBL/GenBank/DDBJ whole genome shotgun (WGS) entry which is preliminary data.</text>
</comment>
<evidence type="ECO:0000256" key="1">
    <source>
        <dbReference type="SAM" id="MobiDB-lite"/>
    </source>
</evidence>
<evidence type="ECO:0000313" key="4">
    <source>
        <dbReference type="Proteomes" id="UP000791440"/>
    </source>
</evidence>
<reference evidence="3" key="1">
    <citation type="journal article" date="2016" name="Insect Biochem. Mol. Biol.">
        <title>Multifaceted biological insights from a draft genome sequence of the tobacco hornworm moth, Manduca sexta.</title>
        <authorList>
            <person name="Kanost M.R."/>
            <person name="Arrese E.L."/>
            <person name="Cao X."/>
            <person name="Chen Y.R."/>
            <person name="Chellapilla S."/>
            <person name="Goldsmith M.R."/>
            <person name="Grosse-Wilde E."/>
            <person name="Heckel D.G."/>
            <person name="Herndon N."/>
            <person name="Jiang H."/>
            <person name="Papanicolaou A."/>
            <person name="Qu J."/>
            <person name="Soulages J.L."/>
            <person name="Vogel H."/>
            <person name="Walters J."/>
            <person name="Waterhouse R.M."/>
            <person name="Ahn S.J."/>
            <person name="Almeida F.C."/>
            <person name="An C."/>
            <person name="Aqrawi P."/>
            <person name="Bretschneider A."/>
            <person name="Bryant W.B."/>
            <person name="Bucks S."/>
            <person name="Chao H."/>
            <person name="Chevignon G."/>
            <person name="Christen J.M."/>
            <person name="Clarke D.F."/>
            <person name="Dittmer N.T."/>
            <person name="Ferguson L.C.F."/>
            <person name="Garavelou S."/>
            <person name="Gordon K.H.J."/>
            <person name="Gunaratna R.T."/>
            <person name="Han Y."/>
            <person name="Hauser F."/>
            <person name="He Y."/>
            <person name="Heidel-Fischer H."/>
            <person name="Hirsh A."/>
            <person name="Hu Y."/>
            <person name="Jiang H."/>
            <person name="Kalra D."/>
            <person name="Klinner C."/>
            <person name="Konig C."/>
            <person name="Kovar C."/>
            <person name="Kroll A.R."/>
            <person name="Kuwar S.S."/>
            <person name="Lee S.L."/>
            <person name="Lehman R."/>
            <person name="Li K."/>
            <person name="Li Z."/>
            <person name="Liang H."/>
            <person name="Lovelace S."/>
            <person name="Lu Z."/>
            <person name="Mansfield J.H."/>
            <person name="McCulloch K.J."/>
            <person name="Mathew T."/>
            <person name="Morton B."/>
            <person name="Muzny D.M."/>
            <person name="Neunemann D."/>
            <person name="Ongeri F."/>
            <person name="Pauchet Y."/>
            <person name="Pu L.L."/>
            <person name="Pyrousis I."/>
            <person name="Rao X.J."/>
            <person name="Redding A."/>
            <person name="Roesel C."/>
            <person name="Sanchez-Gracia A."/>
            <person name="Schaack S."/>
            <person name="Shukla A."/>
            <person name="Tetreau G."/>
            <person name="Wang Y."/>
            <person name="Xiong G.H."/>
            <person name="Traut W."/>
            <person name="Walsh T.K."/>
            <person name="Worley K.C."/>
            <person name="Wu D."/>
            <person name="Wu W."/>
            <person name="Wu Y.Q."/>
            <person name="Zhang X."/>
            <person name="Zou Z."/>
            <person name="Zucker H."/>
            <person name="Briscoe A.D."/>
            <person name="Burmester T."/>
            <person name="Clem R.J."/>
            <person name="Feyereisen R."/>
            <person name="Grimmelikhuijzen C.J.P."/>
            <person name="Hamodrakas S.J."/>
            <person name="Hansson B.S."/>
            <person name="Huguet E."/>
            <person name="Jermiin L.S."/>
            <person name="Lan Q."/>
            <person name="Lehman H.K."/>
            <person name="Lorenzen M."/>
            <person name="Merzendorfer H."/>
            <person name="Michalopoulos I."/>
            <person name="Morton D.B."/>
            <person name="Muthukrishnan S."/>
            <person name="Oakeshott J.G."/>
            <person name="Palmer W."/>
            <person name="Park Y."/>
            <person name="Passarelli A.L."/>
            <person name="Rozas J."/>
            <person name="Schwartz L.M."/>
            <person name="Smith W."/>
            <person name="Southgate A."/>
            <person name="Vilcinskas A."/>
            <person name="Vogt R."/>
            <person name="Wang P."/>
            <person name="Werren J."/>
            <person name="Yu X.Q."/>
            <person name="Zhou J.J."/>
            <person name="Brown S.J."/>
            <person name="Scherer S.E."/>
            <person name="Richards S."/>
            <person name="Blissard G.W."/>
        </authorList>
    </citation>
    <scope>NUCLEOTIDE SEQUENCE</scope>
</reference>
<accession>A0A921YLV1</accession>
<proteinExistence type="predicted"/>
<feature type="signal peptide" evidence="2">
    <location>
        <begin position="1"/>
        <end position="18"/>
    </location>
</feature>
<organism evidence="3 4">
    <name type="scientific">Manduca sexta</name>
    <name type="common">Tobacco hawkmoth</name>
    <name type="synonym">Tobacco hornworm</name>
    <dbReference type="NCBI Taxonomy" id="7130"/>
    <lineage>
        <taxon>Eukaryota</taxon>
        <taxon>Metazoa</taxon>
        <taxon>Ecdysozoa</taxon>
        <taxon>Arthropoda</taxon>
        <taxon>Hexapoda</taxon>
        <taxon>Insecta</taxon>
        <taxon>Pterygota</taxon>
        <taxon>Neoptera</taxon>
        <taxon>Endopterygota</taxon>
        <taxon>Lepidoptera</taxon>
        <taxon>Glossata</taxon>
        <taxon>Ditrysia</taxon>
        <taxon>Bombycoidea</taxon>
        <taxon>Sphingidae</taxon>
        <taxon>Sphinginae</taxon>
        <taxon>Sphingini</taxon>
        <taxon>Manduca</taxon>
    </lineage>
</organism>
<dbReference type="EMBL" id="JH668288">
    <property type="protein sequence ID" value="KAG6441701.1"/>
    <property type="molecule type" value="Genomic_DNA"/>
</dbReference>
<dbReference type="Proteomes" id="UP000791440">
    <property type="component" value="Unassembled WGS sequence"/>
</dbReference>
<feature type="region of interest" description="Disordered" evidence="1">
    <location>
        <begin position="118"/>
        <end position="138"/>
    </location>
</feature>
<feature type="chain" id="PRO_5037758468" evidence="2">
    <location>
        <begin position="19"/>
        <end position="200"/>
    </location>
</feature>
<keyword evidence="4" id="KW-1185">Reference proteome</keyword>
<sequence length="200" mass="22677">MDLLLFILITLQITKINSRKYASSSDESIENLLYYKDCQHKKKEEPATVTPTVLRAPDIPRNREPDCPFPRMCCALSCGNECGSPPFSGRNMEPLPQNFLKPIPSPPRQPLISVQPLPQKGKKKRIKPQLKIPPVGGRRDFGFTKEKIKSLISQDDDIRKILKDLVRVTMQKVDLMDMINGRSPVAKNVKSEVSDSEDDY</sequence>
<name>A0A921YLV1_MANSE</name>
<evidence type="ECO:0000256" key="2">
    <source>
        <dbReference type="SAM" id="SignalP"/>
    </source>
</evidence>
<reference evidence="3" key="2">
    <citation type="submission" date="2020-12" db="EMBL/GenBank/DDBJ databases">
        <authorList>
            <person name="Kanost M."/>
        </authorList>
    </citation>
    <scope>NUCLEOTIDE SEQUENCE</scope>
</reference>
<keyword evidence="2" id="KW-0732">Signal</keyword>
<dbReference type="AlphaFoldDB" id="A0A921YLV1"/>
<evidence type="ECO:0000313" key="3">
    <source>
        <dbReference type="EMBL" id="KAG6441701.1"/>
    </source>
</evidence>